<dbReference type="EMBL" id="CP080590">
    <property type="protein sequence ID" value="QYO75082.1"/>
    <property type="molecule type" value="Genomic_DNA"/>
</dbReference>
<accession>A0ABX8WEE3</accession>
<name>A0ABX8WEE3_9HYPH</name>
<dbReference type="RefSeq" id="WP_220303546.1">
    <property type="nucleotide sequence ID" value="NZ_CP080590.1"/>
</dbReference>
<protein>
    <submittedName>
        <fullName evidence="1">Uncharacterized protein</fullName>
    </submittedName>
</protein>
<evidence type="ECO:0000313" key="1">
    <source>
        <dbReference type="EMBL" id="QYO75082.1"/>
    </source>
</evidence>
<organism evidence="1 2">
    <name type="scientific">Devosia salina</name>
    <dbReference type="NCBI Taxonomy" id="2860336"/>
    <lineage>
        <taxon>Bacteria</taxon>
        <taxon>Pseudomonadati</taxon>
        <taxon>Pseudomonadota</taxon>
        <taxon>Alphaproteobacteria</taxon>
        <taxon>Hyphomicrobiales</taxon>
        <taxon>Devosiaceae</taxon>
        <taxon>Devosia</taxon>
    </lineage>
</organism>
<keyword evidence="2" id="KW-1185">Reference proteome</keyword>
<sequence>MYQLDFARQKGQDLTSVRVSAQKALAYATAILTSKTNGASRYEVEAVAEAIRKRIGQPDAKKFRVSYIAKDMLDANALLGVSYTDDLDDD</sequence>
<proteinExistence type="predicted"/>
<evidence type="ECO:0000313" key="2">
    <source>
        <dbReference type="Proteomes" id="UP000825799"/>
    </source>
</evidence>
<gene>
    <name evidence="1" type="ORF">K1X15_10415</name>
</gene>
<dbReference type="Proteomes" id="UP000825799">
    <property type="component" value="Chromosome"/>
</dbReference>
<reference evidence="1 2" key="1">
    <citation type="submission" date="2021-08" db="EMBL/GenBank/DDBJ databases">
        <title>Devosia salina sp. nov., isolated from the South China Sea sediment.</title>
        <authorList>
            <person name="Zhou Z."/>
        </authorList>
    </citation>
    <scope>NUCLEOTIDE SEQUENCE [LARGE SCALE GENOMIC DNA]</scope>
    <source>
        <strain evidence="1 2">SCS-3</strain>
    </source>
</reference>